<dbReference type="EMBL" id="CP014263">
    <property type="protein sequence ID" value="AQG79347.1"/>
    <property type="molecule type" value="Genomic_DNA"/>
</dbReference>
<proteinExistence type="predicted"/>
<dbReference type="AlphaFoldDB" id="A0A1P9WVD1"/>
<dbReference type="SUPFAM" id="SSF143880">
    <property type="entry name" value="NE0471 N-terminal domain-like"/>
    <property type="match status" value="1"/>
</dbReference>
<dbReference type="RefSeq" id="WP_077130783.1">
    <property type="nucleotide sequence ID" value="NZ_CP014263.1"/>
</dbReference>
<protein>
    <recommendedName>
        <fullName evidence="3">DUF2442 domain-containing protein</fullName>
    </recommendedName>
</protein>
<evidence type="ECO:0008006" key="3">
    <source>
        <dbReference type="Google" id="ProtNLM"/>
    </source>
</evidence>
<dbReference type="Pfam" id="PF10387">
    <property type="entry name" value="DUF2442"/>
    <property type="match status" value="1"/>
</dbReference>
<dbReference type="InterPro" id="IPR018841">
    <property type="entry name" value="DUF2442"/>
</dbReference>
<gene>
    <name evidence="1" type="ORF">AWR27_08455</name>
</gene>
<organism evidence="1 2">
    <name type="scientific">Spirosoma montaniterrae</name>
    <dbReference type="NCBI Taxonomy" id="1178516"/>
    <lineage>
        <taxon>Bacteria</taxon>
        <taxon>Pseudomonadati</taxon>
        <taxon>Bacteroidota</taxon>
        <taxon>Cytophagia</taxon>
        <taxon>Cytophagales</taxon>
        <taxon>Cytophagaceae</taxon>
        <taxon>Spirosoma</taxon>
    </lineage>
</organism>
<sequence>MKYIRVTEARHIGDYKVLIRFNDNTEQTIDFGPFLYEHPHPQYNRYRDLALFKTFTVEMGNLVWGENWDLIFPVEELHRGILKA</sequence>
<dbReference type="Proteomes" id="UP000187941">
    <property type="component" value="Chromosome"/>
</dbReference>
<dbReference type="InterPro" id="IPR036782">
    <property type="entry name" value="NE0471-like_N"/>
</dbReference>
<dbReference type="KEGG" id="smon:AWR27_08455"/>
<name>A0A1P9WVD1_9BACT</name>
<accession>A0A1P9WVD1</accession>
<dbReference type="Gene3D" id="3.30.2020.10">
    <property type="entry name" value="NE0471-like N-terminal domain"/>
    <property type="match status" value="1"/>
</dbReference>
<dbReference type="OrthoDB" id="1369138at2"/>
<dbReference type="STRING" id="1178516.AWR27_08455"/>
<reference evidence="1 2" key="1">
    <citation type="submission" date="2016-01" db="EMBL/GenBank/DDBJ databases">
        <authorList>
            <person name="Oliw E.H."/>
        </authorList>
    </citation>
    <scope>NUCLEOTIDE SEQUENCE [LARGE SCALE GENOMIC DNA]</scope>
    <source>
        <strain evidence="1 2">DY10</strain>
    </source>
</reference>
<evidence type="ECO:0000313" key="2">
    <source>
        <dbReference type="Proteomes" id="UP000187941"/>
    </source>
</evidence>
<keyword evidence="2" id="KW-1185">Reference proteome</keyword>
<evidence type="ECO:0000313" key="1">
    <source>
        <dbReference type="EMBL" id="AQG79347.1"/>
    </source>
</evidence>